<comment type="function">
    <text evidence="6">Part of the phosphoribosylformylglycinamidine synthase complex involved in the purines biosynthetic pathway. Catalyzes the ATP-dependent conversion of formylglycinamide ribonucleotide (FGAR) and glutamine to yield formylglycinamidine ribonucleotide (FGAM) and glutamate. The FGAM synthase complex is composed of three subunits. PurQ produces an ammonia molecule by converting glutamine to glutamate. PurL transfers the ammonia molecule to FGAR to form FGAM in an ATP-dependent manner. PurS interacts with PurQ and PurL and is thought to assist in the transfer of the ammonia molecule from PurQ to PurL.</text>
</comment>
<dbReference type="GO" id="GO:0005737">
    <property type="term" value="C:cytoplasm"/>
    <property type="evidence" value="ECO:0007669"/>
    <property type="project" value="UniProtKB-SubCell"/>
</dbReference>
<comment type="subcellular location">
    <subcellularLocation>
        <location evidence="6">Cytoplasm</location>
    </subcellularLocation>
</comment>
<name>A0A921JBZ8_9STAP</name>
<dbReference type="GO" id="GO:0006189">
    <property type="term" value="P:'de novo' IMP biosynthetic process"/>
    <property type="evidence" value="ECO:0007669"/>
    <property type="project" value="UniProtKB-UniRule"/>
</dbReference>
<dbReference type="PANTHER" id="PTHR34696:SF1">
    <property type="entry name" value="PHOSPHORIBOSYLFORMYLGLYCINAMIDINE SYNTHASE SUBUNIT PURS"/>
    <property type="match status" value="1"/>
</dbReference>
<accession>A0A921JBZ8</accession>
<evidence type="ECO:0000256" key="1">
    <source>
        <dbReference type="ARBA" id="ARBA00022490"/>
    </source>
</evidence>
<dbReference type="Pfam" id="PF02700">
    <property type="entry name" value="PurS"/>
    <property type="match status" value="1"/>
</dbReference>
<protein>
    <recommendedName>
        <fullName evidence="6">Phosphoribosylformylglycinamidine synthase subunit PurS</fullName>
        <shortName evidence="6">FGAM synthase</shortName>
        <ecNumber evidence="6">6.3.5.3</ecNumber>
    </recommendedName>
    <alternativeName>
        <fullName evidence="6">Formylglycinamide ribonucleotide amidotransferase subunit III</fullName>
        <shortName evidence="6">FGAR amidotransferase III</shortName>
        <shortName evidence="6">FGAR-AT III</shortName>
    </alternativeName>
    <alternativeName>
        <fullName evidence="6">Phosphoribosylformylglycinamidine synthase subunit III</fullName>
    </alternativeName>
</protein>
<keyword evidence="3 6" id="KW-0547">Nucleotide-binding</keyword>
<comment type="catalytic activity">
    <reaction evidence="6">
        <text>N(2)-formyl-N(1)-(5-phospho-beta-D-ribosyl)glycinamide + L-glutamine + ATP + H2O = 2-formamido-N(1)-(5-O-phospho-beta-D-ribosyl)acetamidine + L-glutamate + ADP + phosphate + H(+)</text>
        <dbReference type="Rhea" id="RHEA:17129"/>
        <dbReference type="ChEBI" id="CHEBI:15377"/>
        <dbReference type="ChEBI" id="CHEBI:15378"/>
        <dbReference type="ChEBI" id="CHEBI:29985"/>
        <dbReference type="ChEBI" id="CHEBI:30616"/>
        <dbReference type="ChEBI" id="CHEBI:43474"/>
        <dbReference type="ChEBI" id="CHEBI:58359"/>
        <dbReference type="ChEBI" id="CHEBI:147286"/>
        <dbReference type="ChEBI" id="CHEBI:147287"/>
        <dbReference type="ChEBI" id="CHEBI:456216"/>
        <dbReference type="EC" id="6.3.5.3"/>
    </reaction>
</comment>
<evidence type="ECO:0000313" key="8">
    <source>
        <dbReference type="Proteomes" id="UP000763505"/>
    </source>
</evidence>
<keyword evidence="4 6" id="KW-0658">Purine biosynthesis</keyword>
<dbReference type="InterPro" id="IPR036604">
    <property type="entry name" value="PurS-like_sf"/>
</dbReference>
<comment type="similarity">
    <text evidence="6">Belongs to the PurS family.</text>
</comment>
<dbReference type="Proteomes" id="UP000763505">
    <property type="component" value="Unassembled WGS sequence"/>
</dbReference>
<evidence type="ECO:0000256" key="5">
    <source>
        <dbReference type="ARBA" id="ARBA00022840"/>
    </source>
</evidence>
<comment type="pathway">
    <text evidence="6">Purine metabolism; IMP biosynthesis via de novo pathway; 5-amino-1-(5-phospho-D-ribosyl)imidazole from N(2)-formyl-N(1)-(5-phospho-D-ribosyl)glycinamide: step 1/2.</text>
</comment>
<comment type="subunit">
    <text evidence="6">Part of the FGAM synthase complex composed of 1 PurL, 1 PurQ and 2 PurS subunits.</text>
</comment>
<evidence type="ECO:0000256" key="6">
    <source>
        <dbReference type="HAMAP-Rule" id="MF_01926"/>
    </source>
</evidence>
<gene>
    <name evidence="6 7" type="primary">purS</name>
    <name evidence="7" type="ORF">K8V35_07670</name>
</gene>
<keyword evidence="5 6" id="KW-0067">ATP-binding</keyword>
<dbReference type="HAMAP" id="MF_01926">
    <property type="entry name" value="PurS"/>
    <property type="match status" value="1"/>
</dbReference>
<organism evidence="7 8">
    <name type="scientific">Aliicoccus persicus</name>
    <dbReference type="NCBI Taxonomy" id="930138"/>
    <lineage>
        <taxon>Bacteria</taxon>
        <taxon>Bacillati</taxon>
        <taxon>Bacillota</taxon>
        <taxon>Bacilli</taxon>
        <taxon>Bacillales</taxon>
        <taxon>Staphylococcaceae</taxon>
        <taxon>Aliicoccus</taxon>
    </lineage>
</organism>
<dbReference type="EMBL" id="DYYI01000082">
    <property type="protein sequence ID" value="HJE20216.1"/>
    <property type="molecule type" value="Genomic_DNA"/>
</dbReference>
<evidence type="ECO:0000256" key="2">
    <source>
        <dbReference type="ARBA" id="ARBA00022598"/>
    </source>
</evidence>
<dbReference type="AlphaFoldDB" id="A0A921JBZ8"/>
<evidence type="ECO:0000256" key="4">
    <source>
        <dbReference type="ARBA" id="ARBA00022755"/>
    </source>
</evidence>
<keyword evidence="2 6" id="KW-0436">Ligase</keyword>
<evidence type="ECO:0000256" key="3">
    <source>
        <dbReference type="ARBA" id="ARBA00022741"/>
    </source>
</evidence>
<dbReference type="Gene3D" id="3.30.1280.10">
    <property type="entry name" value="Phosphoribosylformylglycinamidine synthase subunit PurS"/>
    <property type="match status" value="1"/>
</dbReference>
<dbReference type="EC" id="6.3.5.3" evidence="6"/>
<reference evidence="7" key="1">
    <citation type="journal article" date="2021" name="PeerJ">
        <title>Extensive microbial diversity within the chicken gut microbiome revealed by metagenomics and culture.</title>
        <authorList>
            <person name="Gilroy R."/>
            <person name="Ravi A."/>
            <person name="Getino M."/>
            <person name="Pursley I."/>
            <person name="Horton D.L."/>
            <person name="Alikhan N.F."/>
            <person name="Baker D."/>
            <person name="Gharbi K."/>
            <person name="Hall N."/>
            <person name="Watson M."/>
            <person name="Adriaenssens E.M."/>
            <person name="Foster-Nyarko E."/>
            <person name="Jarju S."/>
            <person name="Secka A."/>
            <person name="Antonio M."/>
            <person name="Oren A."/>
            <person name="Chaudhuri R.R."/>
            <person name="La Ragione R."/>
            <person name="Hildebrand F."/>
            <person name="Pallen M.J."/>
        </authorList>
    </citation>
    <scope>NUCLEOTIDE SEQUENCE</scope>
    <source>
        <strain evidence="7">6019</strain>
    </source>
</reference>
<proteinExistence type="inferred from homology"/>
<sequence length="83" mass="9409">MKTIELKVTLLDQVLDTQGEALTRAVHSLGHTEVDNIEVGKVLNFTIDETDEAKIEETVKSLAEKLFTNVNIESYTYRVLEEK</sequence>
<dbReference type="GO" id="GO:0004642">
    <property type="term" value="F:phosphoribosylformylglycinamidine synthase activity"/>
    <property type="evidence" value="ECO:0007669"/>
    <property type="project" value="UniProtKB-UniRule"/>
</dbReference>
<comment type="caution">
    <text evidence="7">The sequence shown here is derived from an EMBL/GenBank/DDBJ whole genome shotgun (WGS) entry which is preliminary data.</text>
</comment>
<reference evidence="7" key="2">
    <citation type="submission" date="2021-09" db="EMBL/GenBank/DDBJ databases">
        <authorList>
            <person name="Gilroy R."/>
        </authorList>
    </citation>
    <scope>NUCLEOTIDE SEQUENCE</scope>
    <source>
        <strain evidence="7">6019</strain>
    </source>
</reference>
<dbReference type="PANTHER" id="PTHR34696">
    <property type="entry name" value="PHOSPHORIBOSYLFORMYLGLYCINAMIDINE SYNTHASE SUBUNIT PURS"/>
    <property type="match status" value="1"/>
</dbReference>
<dbReference type="InterPro" id="IPR003850">
    <property type="entry name" value="PurS"/>
</dbReference>
<dbReference type="NCBIfam" id="TIGR00302">
    <property type="entry name" value="phosphoribosylformylglycinamidine synthase subunit PurS"/>
    <property type="match status" value="1"/>
</dbReference>
<keyword evidence="1 6" id="KW-0963">Cytoplasm</keyword>
<dbReference type="GO" id="GO:0005524">
    <property type="term" value="F:ATP binding"/>
    <property type="evidence" value="ECO:0007669"/>
    <property type="project" value="UniProtKB-UniRule"/>
</dbReference>
<evidence type="ECO:0000313" key="7">
    <source>
        <dbReference type="EMBL" id="HJE20216.1"/>
    </source>
</evidence>
<dbReference type="SUPFAM" id="SSF82697">
    <property type="entry name" value="PurS-like"/>
    <property type="match status" value="1"/>
</dbReference>